<evidence type="ECO:0000256" key="1">
    <source>
        <dbReference type="SAM" id="MobiDB-lite"/>
    </source>
</evidence>
<gene>
    <name evidence="2" type="ORF">QFZ49_004319</name>
</gene>
<dbReference type="EMBL" id="JAUSZS010000004">
    <property type="protein sequence ID" value="MDQ0934379.1"/>
    <property type="molecule type" value="Genomic_DNA"/>
</dbReference>
<evidence type="ECO:0000313" key="3">
    <source>
        <dbReference type="Proteomes" id="UP001223072"/>
    </source>
</evidence>
<organism evidence="2 3">
    <name type="scientific">Streptomyces turgidiscabies</name>
    <dbReference type="NCBI Taxonomy" id="85558"/>
    <lineage>
        <taxon>Bacteria</taxon>
        <taxon>Bacillati</taxon>
        <taxon>Actinomycetota</taxon>
        <taxon>Actinomycetes</taxon>
        <taxon>Kitasatosporales</taxon>
        <taxon>Streptomycetaceae</taxon>
        <taxon>Streptomyces</taxon>
    </lineage>
</organism>
<accession>A0ABU0RQZ5</accession>
<dbReference type="RefSeq" id="WP_307627994.1">
    <property type="nucleotide sequence ID" value="NZ_JAUSZS010000004.1"/>
</dbReference>
<proteinExistence type="predicted"/>
<evidence type="ECO:0000313" key="2">
    <source>
        <dbReference type="EMBL" id="MDQ0934379.1"/>
    </source>
</evidence>
<name>A0ABU0RQZ5_9ACTN</name>
<keyword evidence="3" id="KW-1185">Reference proteome</keyword>
<dbReference type="Proteomes" id="UP001223072">
    <property type="component" value="Unassembled WGS sequence"/>
</dbReference>
<protein>
    <submittedName>
        <fullName evidence="2">Uncharacterized protein</fullName>
    </submittedName>
</protein>
<reference evidence="2 3" key="1">
    <citation type="submission" date="2023-07" db="EMBL/GenBank/DDBJ databases">
        <title>Comparative genomics of wheat-associated soil bacteria to identify genetic determinants of phenazine resistance.</title>
        <authorList>
            <person name="Mouncey N."/>
        </authorList>
    </citation>
    <scope>NUCLEOTIDE SEQUENCE [LARGE SCALE GENOMIC DNA]</scope>
    <source>
        <strain evidence="2 3">W2I16</strain>
    </source>
</reference>
<sequence length="405" mass="44727">MTGALAPSADIIQQPLRTASDVVNSPLLAERLVPLPVRVRPRPGESVDSYVRRLALANHLKPSYLRSYLAGPPDYGPGKRPRPDRIAALAGREQGILERALADLVRQKPTPPKKPTRSFTKAADKPALFAAIRRDAQAEQLPVSHLARRHRVSQATVRQALNSPTPPPRKKRPPTVGPAKGRIGPMIDAVLDEYAATHAGQLPTMRVIWEKLLDEHHVTAAYATVHRYLTNHPHWNQDTLARQPGQPSGDFLPAAQLPFHSNVIKHYRALLAAVRRDPARHGLDGSYATATAFILGLDAGSSWSMLTGFQEWLVVRLGKGHDLTWPVLVRHLAPGGWTHPLSAQADVAAVTALYQLIGEFFTTREQQDGLARIFRTYQSWASTQDWYHLEDPARLPGAREGLPPD</sequence>
<feature type="region of interest" description="Disordered" evidence="1">
    <location>
        <begin position="153"/>
        <end position="182"/>
    </location>
</feature>
<feature type="compositionally biased region" description="Polar residues" evidence="1">
    <location>
        <begin position="153"/>
        <end position="163"/>
    </location>
</feature>
<comment type="caution">
    <text evidence="2">The sequence shown here is derived from an EMBL/GenBank/DDBJ whole genome shotgun (WGS) entry which is preliminary data.</text>
</comment>